<sequence>MTTRSVRLPLPASGLLAAGLFLGAPLTAQEAPGPWSATIYLQQSWPKQTETNRQIKDINAALGSSFKTWDDVANLNLGLQVFRDLDPHWKVGLEWDVSKGRIHGTSTTTFVTIAPQDPVTYAFEQKYTLYTDLLAVAQYRPLGTQHRWTPFLLLGLGVAYEEDHTTLTMQSNFAPLNDTLVQVDNHGWFPMLTAGVGVDVYLTERRAWYVEAGASYTWARLKHDVPAHGSLVPPTVRADTDSTGPNVWLGLGRRF</sequence>
<feature type="chain" id="PRO_5045945464" description="Outer membrane protein beta-barrel domain-containing protein" evidence="1">
    <location>
        <begin position="31"/>
        <end position="255"/>
    </location>
</feature>
<feature type="signal peptide" evidence="1">
    <location>
        <begin position="1"/>
        <end position="30"/>
    </location>
</feature>
<dbReference type="InterPro" id="IPR011250">
    <property type="entry name" value="OMP/PagP_B-barrel"/>
</dbReference>
<comment type="caution">
    <text evidence="2">The sequence shown here is derived from an EMBL/GenBank/DDBJ whole genome shotgun (WGS) entry which is preliminary data.</text>
</comment>
<gene>
    <name evidence="2" type="ORF">GETHLI_24550</name>
</gene>
<accession>A0ABQ5QHB2</accession>
<dbReference type="SUPFAM" id="SSF56925">
    <property type="entry name" value="OMPA-like"/>
    <property type="match status" value="1"/>
</dbReference>
<dbReference type="Gene3D" id="2.40.160.20">
    <property type="match status" value="1"/>
</dbReference>
<evidence type="ECO:0000313" key="2">
    <source>
        <dbReference type="EMBL" id="GLH73953.1"/>
    </source>
</evidence>
<protein>
    <recommendedName>
        <fullName evidence="4">Outer membrane protein beta-barrel domain-containing protein</fullName>
    </recommendedName>
</protein>
<evidence type="ECO:0000313" key="3">
    <source>
        <dbReference type="Proteomes" id="UP001165069"/>
    </source>
</evidence>
<reference evidence="2 3" key="1">
    <citation type="journal article" date="2023" name="Antonie Van Leeuwenhoek">
        <title>Mesoterricola silvestris gen. nov., sp. nov., Mesoterricola sediminis sp. nov., Geothrix oryzae sp. nov., Geothrix edaphica sp. nov., Geothrix rubra sp. nov., and Geothrix limicola sp. nov., six novel members of Acidobacteriota isolated from soils.</title>
        <authorList>
            <person name="Itoh H."/>
            <person name="Sugisawa Y."/>
            <person name="Mise K."/>
            <person name="Xu Z."/>
            <person name="Kuniyasu M."/>
            <person name="Ushijima N."/>
            <person name="Kawano K."/>
            <person name="Kobayashi E."/>
            <person name="Shiratori Y."/>
            <person name="Masuda Y."/>
            <person name="Senoo K."/>
        </authorList>
    </citation>
    <scope>NUCLEOTIDE SEQUENCE [LARGE SCALE GENOMIC DNA]</scope>
    <source>
        <strain evidence="2 3">Red804</strain>
    </source>
</reference>
<proteinExistence type="predicted"/>
<name>A0ABQ5QHB2_9BACT</name>
<dbReference type="EMBL" id="BSDE01000004">
    <property type="protein sequence ID" value="GLH73953.1"/>
    <property type="molecule type" value="Genomic_DNA"/>
</dbReference>
<dbReference type="RefSeq" id="WP_285575700.1">
    <property type="nucleotide sequence ID" value="NZ_BSDE01000004.1"/>
</dbReference>
<evidence type="ECO:0008006" key="4">
    <source>
        <dbReference type="Google" id="ProtNLM"/>
    </source>
</evidence>
<evidence type="ECO:0000256" key="1">
    <source>
        <dbReference type="SAM" id="SignalP"/>
    </source>
</evidence>
<organism evidence="2 3">
    <name type="scientific">Geothrix limicola</name>
    <dbReference type="NCBI Taxonomy" id="2927978"/>
    <lineage>
        <taxon>Bacteria</taxon>
        <taxon>Pseudomonadati</taxon>
        <taxon>Acidobacteriota</taxon>
        <taxon>Holophagae</taxon>
        <taxon>Holophagales</taxon>
        <taxon>Holophagaceae</taxon>
        <taxon>Geothrix</taxon>
    </lineage>
</organism>
<keyword evidence="3" id="KW-1185">Reference proteome</keyword>
<dbReference type="Proteomes" id="UP001165069">
    <property type="component" value="Unassembled WGS sequence"/>
</dbReference>
<keyword evidence="1" id="KW-0732">Signal</keyword>